<proteinExistence type="predicted"/>
<organism evidence="1 2">
    <name type="scientific">Pleurotus ostreatus (strain PC15)</name>
    <name type="common">Oyster mushroom</name>
    <dbReference type="NCBI Taxonomy" id="1137138"/>
    <lineage>
        <taxon>Eukaryota</taxon>
        <taxon>Fungi</taxon>
        <taxon>Dikarya</taxon>
        <taxon>Basidiomycota</taxon>
        <taxon>Agaricomycotina</taxon>
        <taxon>Agaricomycetes</taxon>
        <taxon>Agaricomycetidae</taxon>
        <taxon>Agaricales</taxon>
        <taxon>Pleurotineae</taxon>
        <taxon>Pleurotaceae</taxon>
        <taxon>Pleurotus</taxon>
    </lineage>
</organism>
<dbReference type="EMBL" id="KL198004">
    <property type="protein sequence ID" value="KDQ33817.1"/>
    <property type="molecule type" value="Genomic_DNA"/>
</dbReference>
<gene>
    <name evidence="1" type="ORF">PLEOSDRAFT_164182</name>
</gene>
<sequence>MVRECSKCSRVNVMLVYPGNIERKRSPDAMVWRARDDSGQNFCYHLDANNILPPKPGSARHTTAAEHANETAIMDQYRCPVQALGGSRGTPLQLGTACTLPLSTPGPISDSVRDTAQGASHSYQHPTIFYPEVRFSPSTTRRCAHLDAICDELFLPTMQLSTVSIPGAAASQALVTVMKNPLAIQQSLCTQLLQRMVQCIINDAQGFTQSWGVVYEGSISEVRSSQLFQVIQIFKATRTTRFDSNSSGKPWQNISTLVFPSKELHTDVVWIKSILPRGRKAESYQPNEHRSDAILGSPGEITVVLLPGMFHFAPGSLLEVK</sequence>
<evidence type="ECO:0000313" key="1">
    <source>
        <dbReference type="EMBL" id="KDQ33817.1"/>
    </source>
</evidence>
<dbReference type="AlphaFoldDB" id="A0A067PBR2"/>
<evidence type="ECO:0000313" key="2">
    <source>
        <dbReference type="Proteomes" id="UP000027073"/>
    </source>
</evidence>
<name>A0A067PBR2_PLEO1</name>
<accession>A0A067PBR2</accession>
<dbReference type="InParanoid" id="A0A067PBR2"/>
<protein>
    <submittedName>
        <fullName evidence="1">Uncharacterized protein</fullName>
    </submittedName>
</protein>
<dbReference type="VEuPathDB" id="FungiDB:PLEOSDRAFT_164182"/>
<reference evidence="2" key="1">
    <citation type="journal article" date="2014" name="Proc. Natl. Acad. Sci. U.S.A.">
        <title>Extensive sampling of basidiomycete genomes demonstrates inadequacy of the white-rot/brown-rot paradigm for wood decay fungi.</title>
        <authorList>
            <person name="Riley R."/>
            <person name="Salamov A.A."/>
            <person name="Brown D.W."/>
            <person name="Nagy L.G."/>
            <person name="Floudas D."/>
            <person name="Held B.W."/>
            <person name="Levasseur A."/>
            <person name="Lombard V."/>
            <person name="Morin E."/>
            <person name="Otillar R."/>
            <person name="Lindquist E.A."/>
            <person name="Sun H."/>
            <person name="LaButti K.M."/>
            <person name="Schmutz J."/>
            <person name="Jabbour D."/>
            <person name="Luo H."/>
            <person name="Baker S.E."/>
            <person name="Pisabarro A.G."/>
            <person name="Walton J.D."/>
            <person name="Blanchette R.A."/>
            <person name="Henrissat B."/>
            <person name="Martin F."/>
            <person name="Cullen D."/>
            <person name="Hibbett D.S."/>
            <person name="Grigoriev I.V."/>
        </authorList>
    </citation>
    <scope>NUCLEOTIDE SEQUENCE [LARGE SCALE GENOMIC DNA]</scope>
    <source>
        <strain evidence="2">PC15</strain>
    </source>
</reference>
<dbReference type="HOGENOM" id="CLU_866324_0_0_1"/>
<dbReference type="Proteomes" id="UP000027073">
    <property type="component" value="Unassembled WGS sequence"/>
</dbReference>